<gene>
    <name evidence="2" type="ORF">CUNI_LOCUS18522</name>
</gene>
<dbReference type="EMBL" id="CAJHNH020005780">
    <property type="protein sequence ID" value="CAG5132964.1"/>
    <property type="molecule type" value="Genomic_DNA"/>
</dbReference>
<evidence type="ECO:0000313" key="3">
    <source>
        <dbReference type="Proteomes" id="UP000678393"/>
    </source>
</evidence>
<dbReference type="SUPFAM" id="SSF117281">
    <property type="entry name" value="Kelch motif"/>
    <property type="match status" value="1"/>
</dbReference>
<dbReference type="Pfam" id="PF13415">
    <property type="entry name" value="Beta-prop_FBX42"/>
    <property type="match status" value="1"/>
</dbReference>
<reference evidence="2" key="1">
    <citation type="submission" date="2021-04" db="EMBL/GenBank/DDBJ databases">
        <authorList>
            <consortium name="Molecular Ecology Group"/>
        </authorList>
    </citation>
    <scope>NUCLEOTIDE SEQUENCE</scope>
</reference>
<evidence type="ECO:0000256" key="1">
    <source>
        <dbReference type="SAM" id="MobiDB-lite"/>
    </source>
</evidence>
<accession>A0A8S3ZUW2</accession>
<protein>
    <recommendedName>
        <fullName evidence="4">Kelch repeat-containing protein</fullName>
    </recommendedName>
</protein>
<organism evidence="2 3">
    <name type="scientific">Candidula unifasciata</name>
    <dbReference type="NCBI Taxonomy" id="100452"/>
    <lineage>
        <taxon>Eukaryota</taxon>
        <taxon>Metazoa</taxon>
        <taxon>Spiralia</taxon>
        <taxon>Lophotrochozoa</taxon>
        <taxon>Mollusca</taxon>
        <taxon>Gastropoda</taxon>
        <taxon>Heterobranchia</taxon>
        <taxon>Euthyneura</taxon>
        <taxon>Panpulmonata</taxon>
        <taxon>Eupulmonata</taxon>
        <taxon>Stylommatophora</taxon>
        <taxon>Helicina</taxon>
        <taxon>Helicoidea</taxon>
        <taxon>Geomitridae</taxon>
        <taxon>Candidula</taxon>
    </lineage>
</organism>
<comment type="caution">
    <text evidence="2">The sequence shown here is derived from an EMBL/GenBank/DDBJ whole genome shotgun (WGS) entry which is preliminary data.</text>
</comment>
<proteinExistence type="predicted"/>
<feature type="region of interest" description="Disordered" evidence="1">
    <location>
        <begin position="1"/>
        <end position="36"/>
    </location>
</feature>
<keyword evidence="3" id="KW-1185">Reference proteome</keyword>
<name>A0A8S3ZUW2_9EUPU</name>
<dbReference type="AlphaFoldDB" id="A0A8S3ZUW2"/>
<evidence type="ECO:0000313" key="2">
    <source>
        <dbReference type="EMBL" id="CAG5132964.1"/>
    </source>
</evidence>
<feature type="compositionally biased region" description="Basic and acidic residues" evidence="1">
    <location>
        <begin position="8"/>
        <end position="36"/>
    </location>
</feature>
<feature type="region of interest" description="Disordered" evidence="1">
    <location>
        <begin position="283"/>
        <end position="310"/>
    </location>
</feature>
<feature type="region of interest" description="Disordered" evidence="1">
    <location>
        <begin position="513"/>
        <end position="550"/>
    </location>
</feature>
<evidence type="ECO:0008006" key="4">
    <source>
        <dbReference type="Google" id="ProtNLM"/>
    </source>
</evidence>
<dbReference type="InterPro" id="IPR052588">
    <property type="entry name" value="Kelch_domain_protein"/>
</dbReference>
<sequence length="611" mass="69562">MGKKNKKESKGKGKEKTEIKAEKKAEKRSKKDLAEKGEEDIEKLIAEFQEQDRRKGQVVEEKCPPPSPRCNASLVAHPERDELLMFGGEYFTGNKMFVYNDLYAYQIKKNEWLRVSVPNGPPPRSAHQAVTVAHQGGQMWIFGGEFSSHTQSQFYHYKDLWVLHLRDKKWEQIKAPGGPTARSGHRMVAVKKQLFVFGGFHDNNRDYKYFNDIYSFDLETYTWTLLAPSGTGPSPRSGCVFVPMPDANKIVVYGGYSKERLKKDVDKGSTHTDMFVLTQEKKREGTSDSAPKWKWQPVKQTGGRPSPRSGMSVAFVSGNKALLFGGVYDEEEDEEELESVFYNELWSLDLDKGKWFPVQLRGKRSAVAERRKRRKLKLDNEGNENVADDGKKCEEGDDEMDVLQEAVENVLEIEAAAEADGIFKVTVAQPTVTAGSGSVDAEESTMDVDQFWPSRRMNTALAVRDGVMYMYGGIYEEGDKQITLNDFYSIDANKLDEWSVLIAEDRKLQVWQDSDDDDDDAKADNKTKTEAAAAVQVDEDDEETDSDESMEITFDDAPDRRDGEGILDYFDRSQDYWKQKAKEIYEEDGEEISERRLLRFAKEICEEACGR</sequence>
<dbReference type="PANTHER" id="PTHR46063">
    <property type="entry name" value="KELCH DOMAIN-CONTAINING PROTEIN"/>
    <property type="match status" value="1"/>
</dbReference>
<dbReference type="PANTHER" id="PTHR46063:SF1">
    <property type="entry name" value="KELCH DOMAIN-CONTAINING PROTEIN 4"/>
    <property type="match status" value="1"/>
</dbReference>
<dbReference type="InterPro" id="IPR015915">
    <property type="entry name" value="Kelch-typ_b-propeller"/>
</dbReference>
<dbReference type="OrthoDB" id="4447at2759"/>
<dbReference type="Proteomes" id="UP000678393">
    <property type="component" value="Unassembled WGS sequence"/>
</dbReference>
<dbReference type="Gene3D" id="2.120.10.80">
    <property type="entry name" value="Kelch-type beta propeller"/>
    <property type="match status" value="1"/>
</dbReference>
<feature type="compositionally biased region" description="Acidic residues" evidence="1">
    <location>
        <begin position="537"/>
        <end position="550"/>
    </location>
</feature>